<reference evidence="3 4" key="1">
    <citation type="submission" date="2018-04" db="EMBL/GenBank/DDBJ databases">
        <title>Complete genome sequence of Hydrogenophilus thermoluteolus TH-1.</title>
        <authorList>
            <person name="Arai H."/>
        </authorList>
    </citation>
    <scope>NUCLEOTIDE SEQUENCE [LARGE SCALE GENOMIC DNA]</scope>
    <source>
        <strain evidence="3 4">TH-1</strain>
    </source>
</reference>
<organism evidence="3 4">
    <name type="scientific">Hydrogenophilus thermoluteolus</name>
    <name type="common">Pseudomonas hydrogenothermophila</name>
    <dbReference type="NCBI Taxonomy" id="297"/>
    <lineage>
        <taxon>Bacteria</taxon>
        <taxon>Pseudomonadati</taxon>
        <taxon>Pseudomonadota</taxon>
        <taxon>Hydrogenophilia</taxon>
        <taxon>Hydrogenophilales</taxon>
        <taxon>Hydrogenophilaceae</taxon>
        <taxon>Hydrogenophilus</taxon>
    </lineage>
</organism>
<evidence type="ECO:0000313" key="4">
    <source>
        <dbReference type="Proteomes" id="UP000262004"/>
    </source>
</evidence>
<dbReference type="InterPro" id="IPR019886">
    <property type="entry name" value="Na_symporter_ssu"/>
</dbReference>
<evidence type="ECO:0000259" key="2">
    <source>
        <dbReference type="Pfam" id="PF13937"/>
    </source>
</evidence>
<evidence type="ECO:0000313" key="3">
    <source>
        <dbReference type="EMBL" id="BBD77964.1"/>
    </source>
</evidence>
<keyword evidence="1" id="KW-0472">Membrane</keyword>
<protein>
    <recommendedName>
        <fullName evidence="2">Sodium symporter small subunit domain-containing protein</fullName>
    </recommendedName>
</protein>
<dbReference type="EMBL" id="AP018558">
    <property type="protein sequence ID" value="BBD77964.1"/>
    <property type="molecule type" value="Genomic_DNA"/>
</dbReference>
<keyword evidence="4" id="KW-1185">Reference proteome</keyword>
<dbReference type="Pfam" id="PF13937">
    <property type="entry name" value="DUF4212"/>
    <property type="match status" value="1"/>
</dbReference>
<dbReference type="KEGG" id="htl:HPTL_1706"/>
<evidence type="ECO:0000256" key="1">
    <source>
        <dbReference type="SAM" id="Phobius"/>
    </source>
</evidence>
<keyword evidence="1" id="KW-1133">Transmembrane helix</keyword>
<keyword evidence="1" id="KW-0812">Transmembrane</keyword>
<dbReference type="Proteomes" id="UP000262004">
    <property type="component" value="Chromosome"/>
</dbReference>
<sequence>MLTHDERNARAETIRKAFWQRTRRLTWAELVVWLLYNFAIVWWAEPMSRITLWGIPLSFLNLSFFSLVLFTVLATGYAVLVNRWARSARAQLSALASPANGRVD</sequence>
<gene>
    <name evidence="3" type="ORF">HPTL_1706</name>
</gene>
<dbReference type="NCBIfam" id="TIGR03647">
    <property type="entry name" value="Na_symport_sm"/>
    <property type="match status" value="1"/>
</dbReference>
<feature type="domain" description="Sodium symporter small subunit" evidence="2">
    <location>
        <begin position="15"/>
        <end position="85"/>
    </location>
</feature>
<proteinExistence type="predicted"/>
<feature type="transmembrane region" description="Helical" evidence="1">
    <location>
        <begin position="25"/>
        <end position="44"/>
    </location>
</feature>
<feature type="transmembrane region" description="Helical" evidence="1">
    <location>
        <begin position="50"/>
        <end position="80"/>
    </location>
</feature>
<name>A0A2Z6DZI7_HYDTE</name>
<dbReference type="AlphaFoldDB" id="A0A2Z6DZI7"/>
<accession>A0A2Z6DZI7</accession>